<dbReference type="GO" id="GO:0005886">
    <property type="term" value="C:plasma membrane"/>
    <property type="evidence" value="ECO:0007669"/>
    <property type="project" value="TreeGrafter"/>
</dbReference>
<keyword evidence="5" id="KW-0808">Transferase</keyword>
<dbReference type="SUPFAM" id="SSF56112">
    <property type="entry name" value="Protein kinase-like (PK-like)"/>
    <property type="match status" value="1"/>
</dbReference>
<reference evidence="5 6" key="1">
    <citation type="submission" date="2015-12" db="EMBL/GenBank/DDBJ databases">
        <title>The genome of Folsomia candida.</title>
        <authorList>
            <person name="Faddeeva A."/>
            <person name="Derks M.F."/>
            <person name="Anvar Y."/>
            <person name="Smit S."/>
            <person name="Van Straalen N."/>
            <person name="Roelofs D."/>
        </authorList>
    </citation>
    <scope>NUCLEOTIDE SEQUENCE [LARGE SCALE GENOMIC DNA]</scope>
    <source>
        <strain evidence="5 6">VU population</strain>
        <tissue evidence="5">Whole body</tissue>
    </source>
</reference>
<keyword evidence="3" id="KW-0067">ATP-binding</keyword>
<dbReference type="Pfam" id="PF00069">
    <property type="entry name" value="Pkinase"/>
    <property type="match status" value="1"/>
</dbReference>
<dbReference type="EMBL" id="LNIX01000005">
    <property type="protein sequence ID" value="OXA54344.1"/>
    <property type="molecule type" value="Genomic_DNA"/>
</dbReference>
<dbReference type="PROSITE" id="PS50011">
    <property type="entry name" value="PROTEIN_KINASE_DOM"/>
    <property type="match status" value="1"/>
</dbReference>
<dbReference type="InterPro" id="IPR008266">
    <property type="entry name" value="Tyr_kinase_AS"/>
</dbReference>
<dbReference type="PANTHER" id="PTHR24416:SF611">
    <property type="entry name" value="TYROSINE-PROTEIN KINASE TRANSMEMBRANE RECEPTOR ROR"/>
    <property type="match status" value="1"/>
</dbReference>
<comment type="caution">
    <text evidence="5">The sequence shown here is derived from an EMBL/GenBank/DDBJ whole genome shotgun (WGS) entry which is preliminary data.</text>
</comment>
<protein>
    <submittedName>
        <fullName evidence="5">Megakaryocyte-associated tyrosine-protein kinase</fullName>
    </submittedName>
</protein>
<dbReference type="InterPro" id="IPR050122">
    <property type="entry name" value="RTK"/>
</dbReference>
<dbReference type="AlphaFoldDB" id="A0A226EB19"/>
<dbReference type="GO" id="GO:0004714">
    <property type="term" value="F:transmembrane receptor protein tyrosine kinase activity"/>
    <property type="evidence" value="ECO:0007669"/>
    <property type="project" value="UniProtKB-EC"/>
</dbReference>
<evidence type="ECO:0000256" key="2">
    <source>
        <dbReference type="ARBA" id="ARBA00051243"/>
    </source>
</evidence>
<evidence type="ECO:0000256" key="1">
    <source>
        <dbReference type="ARBA" id="ARBA00004167"/>
    </source>
</evidence>
<dbReference type="InterPro" id="IPR000719">
    <property type="entry name" value="Prot_kinase_dom"/>
</dbReference>
<keyword evidence="3" id="KW-0547">Nucleotide-binding</keyword>
<dbReference type="GO" id="GO:0005524">
    <property type="term" value="F:ATP binding"/>
    <property type="evidence" value="ECO:0007669"/>
    <property type="project" value="UniProtKB-UniRule"/>
</dbReference>
<comment type="subcellular location">
    <subcellularLocation>
        <location evidence="1">Membrane</location>
        <topology evidence="1">Single-pass membrane protein</topology>
    </subcellularLocation>
</comment>
<dbReference type="Gene3D" id="1.10.510.10">
    <property type="entry name" value="Transferase(Phosphotransferase) domain 1"/>
    <property type="match status" value="1"/>
</dbReference>
<dbReference type="GO" id="GO:0007169">
    <property type="term" value="P:cell surface receptor protein tyrosine kinase signaling pathway"/>
    <property type="evidence" value="ECO:0007669"/>
    <property type="project" value="TreeGrafter"/>
</dbReference>
<sequence length="779" mass="87818">MSIHYRVKKFQESEIELTGQFLGQGRYAVVSKVTIGGRYAALKVYKEEGFLEAVDEVNTFTKLRHVNIIRLMGILHKDFSKEPRVLLEYMPGGSLKIYLQMENLSELKLLQISHNVVCGMLYLHDMKVIHRDLAARNILIAVNGVAKLCDFGLLFYTRSQLGSYLRLFGKIYELVICANKLHTQGSELEHIPIKWSPKESIEWKVLHNRSGKYSTASDVWAFGVTMFEIFTGGNDPYTATDFGGTQGQEDVANAIYMDASPITYLTPPVSEQVVSIMRAIFKSNPSDRPSFVEIRRMLEVQISAIGSVDAPMVGLGSVFIDDPITHEAKVNQLLQSGADESIFTDSPNHRLEETMLIREIFSLANSKEIILKFKDGDEFINSLNSEGILGASHYDYLCKIVHNSSKLAVLCQHIRNRWTDKDIPILKKALTASKNFLVLQIVDKVITDALANTFSKIIKRTRLTSHDSTQDKEVDADYEMRSRLSDLISSSVSFFDNQDFLNSTPRPIDEDTMIVDNIDPRVLNKPFEEDFNIAEEIVKKYGKNNLRVSNVERISKGHKAGLKDSLKIRMKLRRKPIGRVAKAELKSTKSKMIEEMIKSGSYKGAQEDSTVTFVGIQTLEEWEIEAPKPYLRNLGKSKKLLRLFRNLRVKNSKYKHDAGQTGTNLEGDQTKIYQGPTFPDTNIHPHPIENVDASLIPGDKPSLSYLSQMEAESLSPNMEDETVADSFFSSPLAPHQSSDFFISKNLASIPSQETNIMGFNDCHSAELKPNSDNHDSGFF</sequence>
<feature type="domain" description="Protein kinase" evidence="4">
    <location>
        <begin position="16"/>
        <end position="300"/>
    </location>
</feature>
<dbReference type="GO" id="GO:0043235">
    <property type="term" value="C:receptor complex"/>
    <property type="evidence" value="ECO:0007669"/>
    <property type="project" value="TreeGrafter"/>
</dbReference>
<dbReference type="PANTHER" id="PTHR24416">
    <property type="entry name" value="TYROSINE-PROTEIN KINASE RECEPTOR"/>
    <property type="match status" value="1"/>
</dbReference>
<proteinExistence type="predicted"/>
<evidence type="ECO:0000259" key="4">
    <source>
        <dbReference type="PROSITE" id="PS50011"/>
    </source>
</evidence>
<keyword evidence="5" id="KW-0418">Kinase</keyword>
<evidence type="ECO:0000313" key="5">
    <source>
        <dbReference type="EMBL" id="OXA54344.1"/>
    </source>
</evidence>
<evidence type="ECO:0000313" key="6">
    <source>
        <dbReference type="Proteomes" id="UP000198287"/>
    </source>
</evidence>
<gene>
    <name evidence="5" type="ORF">Fcan01_10202</name>
</gene>
<organism evidence="5 6">
    <name type="scientific">Folsomia candida</name>
    <name type="common">Springtail</name>
    <dbReference type="NCBI Taxonomy" id="158441"/>
    <lineage>
        <taxon>Eukaryota</taxon>
        <taxon>Metazoa</taxon>
        <taxon>Ecdysozoa</taxon>
        <taxon>Arthropoda</taxon>
        <taxon>Hexapoda</taxon>
        <taxon>Collembola</taxon>
        <taxon>Entomobryomorpha</taxon>
        <taxon>Isotomoidea</taxon>
        <taxon>Isotomidae</taxon>
        <taxon>Proisotominae</taxon>
        <taxon>Folsomia</taxon>
    </lineage>
</organism>
<dbReference type="Proteomes" id="UP000198287">
    <property type="component" value="Unassembled WGS sequence"/>
</dbReference>
<keyword evidence="6" id="KW-1185">Reference proteome</keyword>
<comment type="catalytic activity">
    <reaction evidence="2">
        <text>L-tyrosyl-[protein] + ATP = O-phospho-L-tyrosyl-[protein] + ADP + H(+)</text>
        <dbReference type="Rhea" id="RHEA:10596"/>
        <dbReference type="Rhea" id="RHEA-COMP:10136"/>
        <dbReference type="Rhea" id="RHEA-COMP:20101"/>
        <dbReference type="ChEBI" id="CHEBI:15378"/>
        <dbReference type="ChEBI" id="CHEBI:30616"/>
        <dbReference type="ChEBI" id="CHEBI:46858"/>
        <dbReference type="ChEBI" id="CHEBI:61978"/>
        <dbReference type="ChEBI" id="CHEBI:456216"/>
        <dbReference type="EC" id="2.7.10.1"/>
    </reaction>
</comment>
<feature type="binding site" evidence="3">
    <location>
        <position position="43"/>
    </location>
    <ligand>
        <name>ATP</name>
        <dbReference type="ChEBI" id="CHEBI:30616"/>
    </ligand>
</feature>
<dbReference type="InterPro" id="IPR017441">
    <property type="entry name" value="Protein_kinase_ATP_BS"/>
</dbReference>
<dbReference type="InterPro" id="IPR011009">
    <property type="entry name" value="Kinase-like_dom_sf"/>
</dbReference>
<dbReference type="PROSITE" id="PS00109">
    <property type="entry name" value="PROTEIN_KINASE_TYR"/>
    <property type="match status" value="1"/>
</dbReference>
<dbReference type="STRING" id="158441.A0A226EB19"/>
<accession>A0A226EB19</accession>
<dbReference type="SMART" id="SM00219">
    <property type="entry name" value="TyrKc"/>
    <property type="match status" value="1"/>
</dbReference>
<dbReference type="PROSITE" id="PS00107">
    <property type="entry name" value="PROTEIN_KINASE_ATP"/>
    <property type="match status" value="1"/>
</dbReference>
<name>A0A226EB19_FOLCA</name>
<dbReference type="OrthoDB" id="4062651at2759"/>
<dbReference type="InterPro" id="IPR020635">
    <property type="entry name" value="Tyr_kinase_cat_dom"/>
</dbReference>
<evidence type="ECO:0000256" key="3">
    <source>
        <dbReference type="PROSITE-ProRule" id="PRU10141"/>
    </source>
</evidence>